<dbReference type="AlphaFoldDB" id="A0A920CGL8"/>
<feature type="domain" description="Type VII secretion system protein EssD-like" evidence="3">
    <location>
        <begin position="313"/>
        <end position="385"/>
    </location>
</feature>
<sequence length="472" mass="51747">MKRIISIFIACMVITLVGCAVDSNVKEDDAKTPSGSSISTKAENDAPASEVVESSRVSSIRNVSGFDTKSNKAITWSGIDFSFPSYFDVLDKDSTKNLMHYYPEEKDYYASILFQSKDVSVTQEDFNNSIPSIVESTLEAEKIPNSDVQVSEKTTIAGLPGWTITYTRPTSEGSDVTSTTSYSFAYNIDVEKVVMISCTYDSNDKSQYDYLGDCQKVLNTAKLIESTKPSNEMISGYKRIEVNACDLSGQREPNVVVDVGYGDREYWAFTNEHGQLVRVIADEIVLQDDITEDVTSSGRYCSDEAKVPGVESDVLDEGHVIADSLGGVSNAYNITPQDSTLNRHGDQAYMEDAIRKAGGATNFEAIITYSNTETQIPSSYQYTYTLKGNVIVDKFDNVNPDEVNASLGLTGDDSSKPNSTNTKGDLSSVDTNGNGKVTIKEAKAAGFKMPITRDHWLYQYMDDRDGDGMVGE</sequence>
<accession>A0A920CGL8</accession>
<evidence type="ECO:0000313" key="5">
    <source>
        <dbReference type="Proteomes" id="UP000681162"/>
    </source>
</evidence>
<dbReference type="InterPro" id="IPR044929">
    <property type="entry name" value="DNA/RNA_non-sp_Endonuclease_sf"/>
</dbReference>
<feature type="region of interest" description="Disordered" evidence="1">
    <location>
        <begin position="27"/>
        <end position="53"/>
    </location>
</feature>
<keyword evidence="2" id="KW-0732">Signal</keyword>
<gene>
    <name evidence="4" type="ORF">J41TS12_36910</name>
</gene>
<evidence type="ECO:0000313" key="4">
    <source>
        <dbReference type="EMBL" id="GIO38830.1"/>
    </source>
</evidence>
<dbReference type="InterPro" id="IPR044927">
    <property type="entry name" value="Endonuclea_NS_2"/>
</dbReference>
<proteinExistence type="predicted"/>
<keyword evidence="5" id="KW-1185">Reference proteome</keyword>
<feature type="chain" id="PRO_5039239637" description="Type VII secretion system protein EssD-like domain-containing protein" evidence="2">
    <location>
        <begin position="21"/>
        <end position="472"/>
    </location>
</feature>
<feature type="compositionally biased region" description="Polar residues" evidence="1">
    <location>
        <begin position="416"/>
        <end position="433"/>
    </location>
</feature>
<organism evidence="4 5">
    <name type="scientific">Paenibacillus antibioticophila</name>
    <dbReference type="NCBI Taxonomy" id="1274374"/>
    <lineage>
        <taxon>Bacteria</taxon>
        <taxon>Bacillati</taxon>
        <taxon>Bacillota</taxon>
        <taxon>Bacilli</taxon>
        <taxon>Bacillales</taxon>
        <taxon>Paenibacillaceae</taxon>
        <taxon>Paenibacillus</taxon>
    </lineage>
</organism>
<reference evidence="4 5" key="1">
    <citation type="submission" date="2021-03" db="EMBL/GenBank/DDBJ databases">
        <title>Antimicrobial resistance genes in bacteria isolated from Japanese honey, and their potential for conferring macrolide and lincosamide resistance in the American foulbrood pathogen Paenibacillus larvae.</title>
        <authorList>
            <person name="Okamoto M."/>
            <person name="Kumagai M."/>
            <person name="Kanamori H."/>
            <person name="Takamatsu D."/>
        </authorList>
    </citation>
    <scope>NUCLEOTIDE SEQUENCE [LARGE SCALE GENOMIC DNA]</scope>
    <source>
        <strain evidence="4 5">J41TS12</strain>
    </source>
</reference>
<dbReference type="Pfam" id="PF13930">
    <property type="entry name" value="Endonuclea_NS_2"/>
    <property type="match status" value="1"/>
</dbReference>
<dbReference type="EMBL" id="BORR01000015">
    <property type="protein sequence ID" value="GIO38830.1"/>
    <property type="molecule type" value="Genomic_DNA"/>
</dbReference>
<evidence type="ECO:0000259" key="3">
    <source>
        <dbReference type="Pfam" id="PF13930"/>
    </source>
</evidence>
<dbReference type="PROSITE" id="PS51257">
    <property type="entry name" value="PROKAR_LIPOPROTEIN"/>
    <property type="match status" value="1"/>
</dbReference>
<dbReference type="Gene3D" id="3.40.570.10">
    <property type="entry name" value="Extracellular Endonuclease, subunit A"/>
    <property type="match status" value="1"/>
</dbReference>
<evidence type="ECO:0000256" key="2">
    <source>
        <dbReference type="SAM" id="SignalP"/>
    </source>
</evidence>
<feature type="region of interest" description="Disordered" evidence="1">
    <location>
        <begin position="406"/>
        <end position="433"/>
    </location>
</feature>
<comment type="caution">
    <text evidence="4">The sequence shown here is derived from an EMBL/GenBank/DDBJ whole genome shotgun (WGS) entry which is preliminary data.</text>
</comment>
<dbReference type="Proteomes" id="UP000681162">
    <property type="component" value="Unassembled WGS sequence"/>
</dbReference>
<feature type="signal peptide" evidence="2">
    <location>
        <begin position="1"/>
        <end position="20"/>
    </location>
</feature>
<protein>
    <recommendedName>
        <fullName evidence="3">Type VII secretion system protein EssD-like domain-containing protein</fullName>
    </recommendedName>
</protein>
<name>A0A920CGL8_9BACL</name>
<evidence type="ECO:0000256" key="1">
    <source>
        <dbReference type="SAM" id="MobiDB-lite"/>
    </source>
</evidence>